<comment type="similarity">
    <text evidence="1">Belongs to the short-chain dehydrogenases/reductases (SDR) family.</text>
</comment>
<organism evidence="4 5">
    <name type="scientific">Viridothelium virens</name>
    <name type="common">Speckled blister lichen</name>
    <name type="synonym">Trypethelium virens</name>
    <dbReference type="NCBI Taxonomy" id="1048519"/>
    <lineage>
        <taxon>Eukaryota</taxon>
        <taxon>Fungi</taxon>
        <taxon>Dikarya</taxon>
        <taxon>Ascomycota</taxon>
        <taxon>Pezizomycotina</taxon>
        <taxon>Dothideomycetes</taxon>
        <taxon>Dothideomycetes incertae sedis</taxon>
        <taxon>Trypetheliales</taxon>
        <taxon>Trypetheliaceae</taxon>
        <taxon>Viridothelium</taxon>
    </lineage>
</organism>
<protein>
    <submittedName>
        <fullName evidence="4">NAD(P)-binding protein</fullName>
    </submittedName>
</protein>
<dbReference type="Gene3D" id="3.40.50.720">
    <property type="entry name" value="NAD(P)-binding Rossmann-like Domain"/>
    <property type="match status" value="1"/>
</dbReference>
<dbReference type="PANTHER" id="PTHR24321">
    <property type="entry name" value="DEHYDROGENASES, SHORT CHAIN"/>
    <property type="match status" value="1"/>
</dbReference>
<evidence type="ECO:0000313" key="5">
    <source>
        <dbReference type="Proteomes" id="UP000800092"/>
    </source>
</evidence>
<evidence type="ECO:0000313" key="4">
    <source>
        <dbReference type="EMBL" id="KAF2230904.1"/>
    </source>
</evidence>
<dbReference type="InterPro" id="IPR002347">
    <property type="entry name" value="SDR_fam"/>
</dbReference>
<reference evidence="4" key="1">
    <citation type="journal article" date="2020" name="Stud. Mycol.">
        <title>101 Dothideomycetes genomes: a test case for predicting lifestyles and emergence of pathogens.</title>
        <authorList>
            <person name="Haridas S."/>
            <person name="Albert R."/>
            <person name="Binder M."/>
            <person name="Bloem J."/>
            <person name="Labutti K."/>
            <person name="Salamov A."/>
            <person name="Andreopoulos B."/>
            <person name="Baker S."/>
            <person name="Barry K."/>
            <person name="Bills G."/>
            <person name="Bluhm B."/>
            <person name="Cannon C."/>
            <person name="Castanera R."/>
            <person name="Culley D."/>
            <person name="Daum C."/>
            <person name="Ezra D."/>
            <person name="Gonzalez J."/>
            <person name="Henrissat B."/>
            <person name="Kuo A."/>
            <person name="Liang C."/>
            <person name="Lipzen A."/>
            <person name="Lutzoni F."/>
            <person name="Magnuson J."/>
            <person name="Mondo S."/>
            <person name="Nolan M."/>
            <person name="Ohm R."/>
            <person name="Pangilinan J."/>
            <person name="Park H.-J."/>
            <person name="Ramirez L."/>
            <person name="Alfaro M."/>
            <person name="Sun H."/>
            <person name="Tritt A."/>
            <person name="Yoshinaga Y."/>
            <person name="Zwiers L.-H."/>
            <person name="Turgeon B."/>
            <person name="Goodwin S."/>
            <person name="Spatafora J."/>
            <person name="Crous P."/>
            <person name="Grigoriev I."/>
        </authorList>
    </citation>
    <scope>NUCLEOTIDE SEQUENCE</scope>
    <source>
        <strain evidence="4">Tuck. ex Michener</strain>
    </source>
</reference>
<dbReference type="PANTHER" id="PTHR24321:SF8">
    <property type="entry name" value="ESTRADIOL 17-BETA-DEHYDROGENASE 8-RELATED"/>
    <property type="match status" value="1"/>
</dbReference>
<proteinExistence type="inferred from homology"/>
<dbReference type="OrthoDB" id="5840532at2759"/>
<gene>
    <name evidence="4" type="ORF">EV356DRAFT_519276</name>
</gene>
<name>A0A6A6GYL5_VIRVR</name>
<dbReference type="Proteomes" id="UP000800092">
    <property type="component" value="Unassembled WGS sequence"/>
</dbReference>
<dbReference type="SUPFAM" id="SSF51735">
    <property type="entry name" value="NAD(P)-binding Rossmann-fold domains"/>
    <property type="match status" value="1"/>
</dbReference>
<dbReference type="PRINTS" id="PR00081">
    <property type="entry name" value="GDHRDH"/>
</dbReference>
<accession>A0A6A6GYL5</accession>
<dbReference type="AlphaFoldDB" id="A0A6A6GYL5"/>
<evidence type="ECO:0000256" key="2">
    <source>
        <dbReference type="ARBA" id="ARBA00022857"/>
    </source>
</evidence>
<dbReference type="CDD" id="cd05233">
    <property type="entry name" value="SDR_c"/>
    <property type="match status" value="1"/>
</dbReference>
<evidence type="ECO:0000256" key="3">
    <source>
        <dbReference type="ARBA" id="ARBA00023002"/>
    </source>
</evidence>
<dbReference type="InterPro" id="IPR020904">
    <property type="entry name" value="Sc_DH/Rdtase_CS"/>
</dbReference>
<sequence length="299" mass="32379">MTYIPKYFSSSAEGTHLFNLFLPNTMLGSDPSMNFLITGAARGIGRGLTRLLLQKGHRVIALDNNVPELSHTESLFSAYRSSSSFFSLHCDLRDPTAIQDAAATTADVFSSHLDVLINNAADTSTVLGPTIEDLTLQQWNDTLATNLTAPMLLSQACLPLLRKSPSRPRAGCIVNISSTRAHQSEPHSEGYAASKAGLLGLTHALASSLAELGTGVRVNAVVLGWVSVADECEASDREGKGWEEAGQLKEEDHEWHWAGRVGMVEDVREAVEYLRRAEWVTGSEVVVDGGVGRKMVYPE</sequence>
<dbReference type="PRINTS" id="PR00080">
    <property type="entry name" value="SDRFAMILY"/>
</dbReference>
<dbReference type="InterPro" id="IPR036291">
    <property type="entry name" value="NAD(P)-bd_dom_sf"/>
</dbReference>
<dbReference type="EMBL" id="ML991834">
    <property type="protein sequence ID" value="KAF2230904.1"/>
    <property type="molecule type" value="Genomic_DNA"/>
</dbReference>
<keyword evidence="5" id="KW-1185">Reference proteome</keyword>
<keyword evidence="3" id="KW-0560">Oxidoreductase</keyword>
<keyword evidence="2" id="KW-0521">NADP</keyword>
<evidence type="ECO:0000256" key="1">
    <source>
        <dbReference type="ARBA" id="ARBA00006484"/>
    </source>
</evidence>
<dbReference type="GO" id="GO:0016491">
    <property type="term" value="F:oxidoreductase activity"/>
    <property type="evidence" value="ECO:0007669"/>
    <property type="project" value="UniProtKB-KW"/>
</dbReference>
<dbReference type="Pfam" id="PF13561">
    <property type="entry name" value="adh_short_C2"/>
    <property type="match status" value="1"/>
</dbReference>
<dbReference type="PROSITE" id="PS00061">
    <property type="entry name" value="ADH_SHORT"/>
    <property type="match status" value="1"/>
</dbReference>